<gene>
    <name evidence="1" type="ORF">BRADI_5g10268v3</name>
</gene>
<evidence type="ECO:0000313" key="1">
    <source>
        <dbReference type="EMBL" id="PNT61094.1"/>
    </source>
</evidence>
<reference evidence="2" key="3">
    <citation type="submission" date="2018-08" db="UniProtKB">
        <authorList>
            <consortium name="EnsemblPlants"/>
        </authorList>
    </citation>
    <scope>IDENTIFICATION</scope>
    <source>
        <strain evidence="2">cv. Bd21</strain>
    </source>
</reference>
<keyword evidence="3" id="KW-1185">Reference proteome</keyword>
<organism evidence="1">
    <name type="scientific">Brachypodium distachyon</name>
    <name type="common">Purple false brome</name>
    <name type="synonym">Trachynia distachya</name>
    <dbReference type="NCBI Taxonomy" id="15368"/>
    <lineage>
        <taxon>Eukaryota</taxon>
        <taxon>Viridiplantae</taxon>
        <taxon>Streptophyta</taxon>
        <taxon>Embryophyta</taxon>
        <taxon>Tracheophyta</taxon>
        <taxon>Spermatophyta</taxon>
        <taxon>Magnoliopsida</taxon>
        <taxon>Liliopsida</taxon>
        <taxon>Poales</taxon>
        <taxon>Poaceae</taxon>
        <taxon>BOP clade</taxon>
        <taxon>Pooideae</taxon>
        <taxon>Stipodae</taxon>
        <taxon>Brachypodieae</taxon>
        <taxon>Brachypodium</taxon>
    </lineage>
</organism>
<dbReference type="EMBL" id="CM000884">
    <property type="protein sequence ID" value="PNT61094.1"/>
    <property type="molecule type" value="Genomic_DNA"/>
</dbReference>
<evidence type="ECO:0000313" key="2">
    <source>
        <dbReference type="EnsemblPlants" id="PNT61094"/>
    </source>
</evidence>
<evidence type="ECO:0000313" key="3">
    <source>
        <dbReference type="Proteomes" id="UP000008810"/>
    </source>
</evidence>
<dbReference type="EnsemblPlants" id="PNT61094">
    <property type="protein sequence ID" value="PNT61094"/>
    <property type="gene ID" value="BRADI_5g10268v3"/>
</dbReference>
<dbReference type="Gramene" id="PNT61094">
    <property type="protein sequence ID" value="PNT61094"/>
    <property type="gene ID" value="BRADI_5g10268v3"/>
</dbReference>
<sequence>MPLVEVLVTTNTIPTLQGIDIPNVHQSISVLVISRGSVLLRLVI</sequence>
<accession>A0A2K2CGD8</accession>
<dbReference type="InParanoid" id="A0A2K2CGD8"/>
<reference evidence="1 2" key="1">
    <citation type="journal article" date="2010" name="Nature">
        <title>Genome sequencing and analysis of the model grass Brachypodium distachyon.</title>
        <authorList>
            <consortium name="International Brachypodium Initiative"/>
        </authorList>
    </citation>
    <scope>NUCLEOTIDE SEQUENCE [LARGE SCALE GENOMIC DNA]</scope>
    <source>
        <strain evidence="1 2">Bd21</strain>
    </source>
</reference>
<reference evidence="1" key="2">
    <citation type="submission" date="2017-06" db="EMBL/GenBank/DDBJ databases">
        <title>WGS assembly of Brachypodium distachyon.</title>
        <authorList>
            <consortium name="The International Brachypodium Initiative"/>
            <person name="Lucas S."/>
            <person name="Harmon-Smith M."/>
            <person name="Lail K."/>
            <person name="Tice H."/>
            <person name="Grimwood J."/>
            <person name="Bruce D."/>
            <person name="Barry K."/>
            <person name="Shu S."/>
            <person name="Lindquist E."/>
            <person name="Wang M."/>
            <person name="Pitluck S."/>
            <person name="Vogel J.P."/>
            <person name="Garvin D.F."/>
            <person name="Mockler T.C."/>
            <person name="Schmutz J."/>
            <person name="Rokhsar D."/>
            <person name="Bevan M.W."/>
        </authorList>
    </citation>
    <scope>NUCLEOTIDE SEQUENCE</scope>
    <source>
        <strain evidence="1">Bd21</strain>
    </source>
</reference>
<dbReference type="AlphaFoldDB" id="A0A2K2CGD8"/>
<protein>
    <submittedName>
        <fullName evidence="1 2">Uncharacterized protein</fullName>
    </submittedName>
</protein>
<proteinExistence type="predicted"/>
<dbReference type="Proteomes" id="UP000008810">
    <property type="component" value="Chromosome 5"/>
</dbReference>
<name>A0A2K2CGD8_BRADI</name>